<dbReference type="EMBL" id="JAQSKY010000025">
    <property type="protein sequence ID" value="MDS7902296.1"/>
    <property type="molecule type" value="Genomic_DNA"/>
</dbReference>
<keyword evidence="3" id="KW-0449">Lipoprotein</keyword>
<evidence type="ECO:0000313" key="4">
    <source>
        <dbReference type="Proteomes" id="UP000234667"/>
    </source>
</evidence>
<evidence type="ECO:0000313" key="2">
    <source>
        <dbReference type="EMBL" id="MDS7902296.1"/>
    </source>
</evidence>
<dbReference type="Proteomes" id="UP001249822">
    <property type="component" value="Unassembled WGS sequence"/>
</dbReference>
<feature type="chain" id="PRO_5015075930" evidence="1">
    <location>
        <begin position="24"/>
        <end position="131"/>
    </location>
</feature>
<dbReference type="NCBIfam" id="TIGR01004">
    <property type="entry name" value="PulS_OutS"/>
    <property type="match status" value="1"/>
</dbReference>
<reference evidence="2" key="3">
    <citation type="journal article" date="2023" name="Front. Microbiol.">
        <title>Genomic characterization of carbapenem-resistant Klebsiella oxytoca complex in China: a multi-center study.</title>
        <authorList>
            <person name="Wan W."/>
            <person name="Yang X."/>
            <person name="Yu H."/>
            <person name="Wang M."/>
            <person name="Jia W."/>
            <person name="Huang B."/>
            <person name="Qu F."/>
            <person name="Shan B."/>
            <person name="Tang Y.W."/>
            <person name="Chen L."/>
            <person name="Du H."/>
        </authorList>
    </citation>
    <scope>NUCLEOTIDE SEQUENCE</scope>
    <source>
        <strain evidence="2">HD1688</strain>
    </source>
</reference>
<organism evidence="3 4">
    <name type="scientific">Klebsiella michiganensis</name>
    <dbReference type="NCBI Taxonomy" id="1134687"/>
    <lineage>
        <taxon>Bacteria</taxon>
        <taxon>Pseudomonadati</taxon>
        <taxon>Pseudomonadota</taxon>
        <taxon>Gammaproteobacteria</taxon>
        <taxon>Enterobacterales</taxon>
        <taxon>Enterobacteriaceae</taxon>
        <taxon>Klebsiella/Raoultella group</taxon>
        <taxon>Klebsiella</taxon>
    </lineage>
</organism>
<keyword evidence="1" id="KW-0732">Signal</keyword>
<dbReference type="InterPro" id="IPR005699">
    <property type="entry name" value="Chap_lipoprot_PulS/OutS"/>
</dbReference>
<reference evidence="3 4" key="1">
    <citation type="submission" date="2017-11" db="EMBL/GenBank/DDBJ databases">
        <authorList>
            <person name="Han C.G."/>
        </authorList>
    </citation>
    <scope>NUCLEOTIDE SEQUENCE [LARGE SCALE GENOMIC DNA]</scope>
    <source>
        <strain evidence="3 4">A10</strain>
    </source>
</reference>
<dbReference type="PROSITE" id="PS51257">
    <property type="entry name" value="PROKAR_LIPOPROTEIN"/>
    <property type="match status" value="1"/>
</dbReference>
<dbReference type="EMBL" id="PIDR01000441">
    <property type="protein sequence ID" value="PLO68977.1"/>
    <property type="molecule type" value="Genomic_DNA"/>
</dbReference>
<sequence>MRSSRFCHFMLIAFLLVSTGCQQSRSSLQQKPIPPDEQIEQLASVSASAKYLKYQCHRSDLPSDAVMTNAIDKVARQRGWDIAEDKAVSQRSEQIYQHLQRDSTPESTKCSSFNRLLKPFIDDLPTAFNGQ</sequence>
<dbReference type="GO" id="GO:0006886">
    <property type="term" value="P:intracellular protein transport"/>
    <property type="evidence" value="ECO:0007669"/>
    <property type="project" value="InterPro"/>
</dbReference>
<dbReference type="AlphaFoldDB" id="A0A249WST9"/>
<feature type="signal peptide" evidence="1">
    <location>
        <begin position="1"/>
        <end position="23"/>
    </location>
</feature>
<comment type="caution">
    <text evidence="3">The sequence shown here is derived from an EMBL/GenBank/DDBJ whole genome shotgun (WGS) entry which is preliminary data.</text>
</comment>
<dbReference type="InterPro" id="IPR019114">
    <property type="entry name" value="Chap_lipoprot_PulS/OutS-like"/>
</dbReference>
<dbReference type="RefSeq" id="WP_042934299.1">
    <property type="nucleotide sequence ID" value="NZ_CADCYI010000003.1"/>
</dbReference>
<name>A0A249WST9_9ENTR</name>
<evidence type="ECO:0000256" key="1">
    <source>
        <dbReference type="SAM" id="SignalP"/>
    </source>
</evidence>
<dbReference type="Gene3D" id="1.20.58.1630">
    <property type="entry name" value="Chaperone lipoprotein PulS/OutS"/>
    <property type="match status" value="1"/>
</dbReference>
<proteinExistence type="predicted"/>
<evidence type="ECO:0000313" key="3">
    <source>
        <dbReference type="EMBL" id="PLO68977.1"/>
    </source>
</evidence>
<reference evidence="3 4" key="2">
    <citation type="submission" date="2018-01" db="EMBL/GenBank/DDBJ databases">
        <title>Genomic study of Klebsiella pneumoniae.</title>
        <authorList>
            <person name="Yang Y."/>
            <person name="Bicalho R."/>
        </authorList>
    </citation>
    <scope>NUCLEOTIDE SEQUENCE [LARGE SCALE GENOMIC DNA]</scope>
    <source>
        <strain evidence="3 4">A10</strain>
    </source>
</reference>
<dbReference type="InterPro" id="IPR038432">
    <property type="entry name" value="PulS/OutS-like_sf"/>
</dbReference>
<protein>
    <submittedName>
        <fullName evidence="3">Lipoprotein, PulS/OutS family</fullName>
    </submittedName>
    <submittedName>
        <fullName evidence="2">Type II secretion system pilot lipoprotein GspS</fullName>
    </submittedName>
</protein>
<dbReference type="Pfam" id="PF09691">
    <property type="entry name" value="T2SS_PulS_OutS"/>
    <property type="match status" value="1"/>
</dbReference>
<reference evidence="2" key="4">
    <citation type="submission" date="2023-01" db="EMBL/GenBank/DDBJ databases">
        <authorList>
            <person name="Du H."/>
            <person name="Wan W."/>
        </authorList>
    </citation>
    <scope>NUCLEOTIDE SEQUENCE</scope>
    <source>
        <strain evidence="2">HD1688</strain>
    </source>
</reference>
<gene>
    <name evidence="2" type="primary">gspS</name>
    <name evidence="3" type="ORF">CWN49_15340</name>
    <name evidence="2" type="ORF">PTQ40_25320</name>
</gene>
<dbReference type="Proteomes" id="UP000234667">
    <property type="component" value="Unassembled WGS sequence"/>
</dbReference>
<accession>A0A249WST9</accession>